<gene>
    <name evidence="2" type="ORF">PENSTE_c009G09684</name>
</gene>
<evidence type="ECO:0000313" key="3">
    <source>
        <dbReference type="Proteomes" id="UP000191285"/>
    </source>
</evidence>
<feature type="compositionally biased region" description="Polar residues" evidence="1">
    <location>
        <begin position="11"/>
        <end position="24"/>
    </location>
</feature>
<keyword evidence="3" id="KW-1185">Reference proteome</keyword>
<reference evidence="3" key="1">
    <citation type="journal article" date="2017" name="Nat. Microbiol.">
        <title>Global analysis of biosynthetic gene clusters reveals vast potential of secondary metabolite production in Penicillium species.</title>
        <authorList>
            <person name="Nielsen J.C."/>
            <person name="Grijseels S."/>
            <person name="Prigent S."/>
            <person name="Ji B."/>
            <person name="Dainat J."/>
            <person name="Nielsen K.F."/>
            <person name="Frisvad J.C."/>
            <person name="Workman M."/>
            <person name="Nielsen J."/>
        </authorList>
    </citation>
    <scope>NUCLEOTIDE SEQUENCE [LARGE SCALE GENOMIC DNA]</scope>
    <source>
        <strain evidence="3">IBT 24891</strain>
    </source>
</reference>
<dbReference type="AlphaFoldDB" id="A0A1V6TBG8"/>
<protein>
    <submittedName>
        <fullName evidence="2">Uncharacterized protein</fullName>
    </submittedName>
</protein>
<accession>A0A1V6TBG8</accession>
<feature type="region of interest" description="Disordered" evidence="1">
    <location>
        <begin position="1"/>
        <end position="36"/>
    </location>
</feature>
<comment type="caution">
    <text evidence="2">The sequence shown here is derived from an EMBL/GenBank/DDBJ whole genome shotgun (WGS) entry which is preliminary data.</text>
</comment>
<dbReference type="Proteomes" id="UP000191285">
    <property type="component" value="Unassembled WGS sequence"/>
</dbReference>
<organism evidence="2 3">
    <name type="scientific">Penicillium steckii</name>
    <dbReference type="NCBI Taxonomy" id="303698"/>
    <lineage>
        <taxon>Eukaryota</taxon>
        <taxon>Fungi</taxon>
        <taxon>Dikarya</taxon>
        <taxon>Ascomycota</taxon>
        <taxon>Pezizomycotina</taxon>
        <taxon>Eurotiomycetes</taxon>
        <taxon>Eurotiomycetidae</taxon>
        <taxon>Eurotiales</taxon>
        <taxon>Aspergillaceae</taxon>
        <taxon>Penicillium</taxon>
    </lineage>
</organism>
<name>A0A1V6TBG8_9EURO</name>
<sequence>MDFDSLALVPKNNNHHTGNLTETVHTTRDSEGDKAPAHFKDIALDPLGLEL</sequence>
<dbReference type="EMBL" id="MLKD01000009">
    <property type="protein sequence ID" value="OQE22953.1"/>
    <property type="molecule type" value="Genomic_DNA"/>
</dbReference>
<evidence type="ECO:0000313" key="2">
    <source>
        <dbReference type="EMBL" id="OQE22953.1"/>
    </source>
</evidence>
<feature type="compositionally biased region" description="Basic and acidic residues" evidence="1">
    <location>
        <begin position="25"/>
        <end position="36"/>
    </location>
</feature>
<proteinExistence type="predicted"/>
<evidence type="ECO:0000256" key="1">
    <source>
        <dbReference type="SAM" id="MobiDB-lite"/>
    </source>
</evidence>